<evidence type="ECO:0000313" key="3">
    <source>
        <dbReference type="Proteomes" id="UP000051155"/>
    </source>
</evidence>
<dbReference type="Proteomes" id="UP000051155">
    <property type="component" value="Unassembled WGS sequence"/>
</dbReference>
<evidence type="ECO:0000313" key="2">
    <source>
        <dbReference type="EMBL" id="KRL32981.1"/>
    </source>
</evidence>
<reference evidence="2 3" key="1">
    <citation type="journal article" date="2015" name="Genome Announc.">
        <title>Expanding the biotechnology potential of lactobacilli through comparative genomics of 213 strains and associated genera.</title>
        <authorList>
            <person name="Sun Z."/>
            <person name="Harris H.M."/>
            <person name="McCann A."/>
            <person name="Guo C."/>
            <person name="Argimon S."/>
            <person name="Zhang W."/>
            <person name="Yang X."/>
            <person name="Jeffery I.B."/>
            <person name="Cooney J.C."/>
            <person name="Kagawa T.F."/>
            <person name="Liu W."/>
            <person name="Song Y."/>
            <person name="Salvetti E."/>
            <person name="Wrobel A."/>
            <person name="Rasinkangas P."/>
            <person name="Parkhill J."/>
            <person name="Rea M.C."/>
            <person name="O'Sullivan O."/>
            <person name="Ritari J."/>
            <person name="Douillard F.P."/>
            <person name="Paul Ross R."/>
            <person name="Yang R."/>
            <person name="Briner A.E."/>
            <person name="Felis G.E."/>
            <person name="de Vos W.M."/>
            <person name="Barrangou R."/>
            <person name="Klaenhammer T.R."/>
            <person name="Caufield P.W."/>
            <person name="Cui Y."/>
            <person name="Zhang H."/>
            <person name="O'Toole P.W."/>
        </authorList>
    </citation>
    <scope>NUCLEOTIDE SEQUENCE [LARGE SCALE GENOMIC DNA]</scope>
    <source>
        <strain evidence="2 3">DSM 19971</strain>
    </source>
</reference>
<proteinExistence type="predicted"/>
<evidence type="ECO:0000256" key="1">
    <source>
        <dbReference type="SAM" id="Phobius"/>
    </source>
</evidence>
<feature type="transmembrane region" description="Helical" evidence="1">
    <location>
        <begin position="6"/>
        <end position="28"/>
    </location>
</feature>
<keyword evidence="1" id="KW-0472">Membrane</keyword>
<keyword evidence="1" id="KW-1133">Transmembrane helix</keyword>
<dbReference type="EMBL" id="AZEG01000058">
    <property type="protein sequence ID" value="KRL32981.1"/>
    <property type="molecule type" value="Genomic_DNA"/>
</dbReference>
<comment type="caution">
    <text evidence="2">The sequence shown here is derived from an EMBL/GenBank/DDBJ whole genome shotgun (WGS) entry which is preliminary data.</text>
</comment>
<name>A0A0R1PTI3_9LACO</name>
<keyword evidence="1" id="KW-0812">Transmembrane</keyword>
<accession>A0A0R1PTI3</accession>
<organism evidence="2 3">
    <name type="scientific">Liquorilactobacillus uvarum DSM 19971</name>
    <dbReference type="NCBI Taxonomy" id="1423812"/>
    <lineage>
        <taxon>Bacteria</taxon>
        <taxon>Bacillati</taxon>
        <taxon>Bacillota</taxon>
        <taxon>Bacilli</taxon>
        <taxon>Lactobacillales</taxon>
        <taxon>Lactobacillaceae</taxon>
        <taxon>Liquorilactobacillus</taxon>
    </lineage>
</organism>
<gene>
    <name evidence="2" type="ORF">FD20_GL002050</name>
</gene>
<protein>
    <submittedName>
        <fullName evidence="2">Uncharacterized protein</fullName>
    </submittedName>
</protein>
<sequence>MKYTSFYNAFNFAPILVALILVFGTQIFRQLSHNKITRIGAVAKLLKVDTRIVRQKIKHQLNR</sequence>
<dbReference type="AlphaFoldDB" id="A0A0R1PTI3"/>
<dbReference type="PATRIC" id="fig|1423812.3.peg.2178"/>
<keyword evidence="3" id="KW-1185">Reference proteome</keyword>